<dbReference type="AlphaFoldDB" id="A0A5B2XP05"/>
<evidence type="ECO:0000313" key="2">
    <source>
        <dbReference type="EMBL" id="KAA2264865.1"/>
    </source>
</evidence>
<dbReference type="InterPro" id="IPR007278">
    <property type="entry name" value="DUF397"/>
</dbReference>
<dbReference type="Proteomes" id="UP000323454">
    <property type="component" value="Unassembled WGS sequence"/>
</dbReference>
<keyword evidence="3" id="KW-1185">Reference proteome</keyword>
<feature type="domain" description="DUF397" evidence="1">
    <location>
        <begin position="15"/>
        <end position="68"/>
    </location>
</feature>
<reference evidence="2 3" key="2">
    <citation type="submission" date="2019-09" db="EMBL/GenBank/DDBJ databases">
        <authorList>
            <person name="Jin C."/>
        </authorList>
    </citation>
    <scope>NUCLEOTIDE SEQUENCE [LARGE SCALE GENOMIC DNA]</scope>
    <source>
        <strain evidence="2 3">AN110305</strain>
    </source>
</reference>
<dbReference type="Pfam" id="PF04149">
    <property type="entry name" value="DUF397"/>
    <property type="match status" value="1"/>
</dbReference>
<evidence type="ECO:0000259" key="1">
    <source>
        <dbReference type="Pfam" id="PF04149"/>
    </source>
</evidence>
<organism evidence="2 3">
    <name type="scientific">Solihabitans fulvus</name>
    <dbReference type="NCBI Taxonomy" id="1892852"/>
    <lineage>
        <taxon>Bacteria</taxon>
        <taxon>Bacillati</taxon>
        <taxon>Actinomycetota</taxon>
        <taxon>Actinomycetes</taxon>
        <taxon>Pseudonocardiales</taxon>
        <taxon>Pseudonocardiaceae</taxon>
        <taxon>Solihabitans</taxon>
    </lineage>
</organism>
<dbReference type="EMBL" id="VUOB01000010">
    <property type="protein sequence ID" value="KAA2264865.1"/>
    <property type="molecule type" value="Genomic_DNA"/>
</dbReference>
<dbReference type="OrthoDB" id="4564763at2"/>
<dbReference type="RefSeq" id="WP_149848662.1">
    <property type="nucleotide sequence ID" value="NZ_VUOB01000010.1"/>
</dbReference>
<accession>A0A5B2XP05</accession>
<sequence length="73" mass="8041">MNHEDAVTALGHARRWRTSTRTGQGQNCVEIDRELSGWAGVRDTKLGTASPILAIPAEAFTAFVRTIRTNRFG</sequence>
<reference evidence="2 3" key="1">
    <citation type="submission" date="2019-09" db="EMBL/GenBank/DDBJ databases">
        <title>Goodfellowia gen. nov., a new genus of the Pseudonocardineae related to Actinoalloteichus, containing Goodfellowia coeruleoviolacea gen. nov., comb. nov. gen. nov., comb. nov.</title>
        <authorList>
            <person name="Labeda D."/>
        </authorList>
    </citation>
    <scope>NUCLEOTIDE SEQUENCE [LARGE SCALE GENOMIC DNA]</scope>
    <source>
        <strain evidence="2 3">AN110305</strain>
    </source>
</reference>
<gene>
    <name evidence="2" type="ORF">F0L68_07255</name>
</gene>
<comment type="caution">
    <text evidence="2">The sequence shown here is derived from an EMBL/GenBank/DDBJ whole genome shotgun (WGS) entry which is preliminary data.</text>
</comment>
<name>A0A5B2XP05_9PSEU</name>
<proteinExistence type="predicted"/>
<protein>
    <submittedName>
        <fullName evidence="2">DUF397 domain-containing protein</fullName>
    </submittedName>
</protein>
<evidence type="ECO:0000313" key="3">
    <source>
        <dbReference type="Proteomes" id="UP000323454"/>
    </source>
</evidence>